<dbReference type="PRINTS" id="PR01407">
    <property type="entry name" value="BUTYPHLNCDUF"/>
</dbReference>
<dbReference type="InterPro" id="IPR000315">
    <property type="entry name" value="Znf_B-box"/>
</dbReference>
<feature type="domain" description="B box-type" evidence="8">
    <location>
        <begin position="11"/>
        <end position="52"/>
    </location>
</feature>
<dbReference type="SUPFAM" id="SSF57845">
    <property type="entry name" value="B-box zinc-binding domain"/>
    <property type="match status" value="1"/>
</dbReference>
<dbReference type="Gene3D" id="3.30.160.60">
    <property type="entry name" value="Classic Zinc Finger"/>
    <property type="match status" value="1"/>
</dbReference>
<evidence type="ECO:0000256" key="7">
    <source>
        <dbReference type="SAM" id="Coils"/>
    </source>
</evidence>
<dbReference type="SUPFAM" id="SSF49899">
    <property type="entry name" value="Concanavalin A-like lectins/glucanases"/>
    <property type="match status" value="1"/>
</dbReference>
<reference evidence="10" key="2">
    <citation type="submission" date="2025-09" db="UniProtKB">
        <authorList>
            <consortium name="Ensembl"/>
        </authorList>
    </citation>
    <scope>IDENTIFICATION</scope>
</reference>
<dbReference type="Pfam" id="PF13765">
    <property type="entry name" value="PRY"/>
    <property type="match status" value="1"/>
</dbReference>
<dbReference type="PANTHER" id="PTHR24103">
    <property type="entry name" value="E3 UBIQUITIN-PROTEIN LIGASE TRIM"/>
    <property type="match status" value="1"/>
</dbReference>
<evidence type="ECO:0000256" key="2">
    <source>
        <dbReference type="ARBA" id="ARBA00022699"/>
    </source>
</evidence>
<evidence type="ECO:0000259" key="9">
    <source>
        <dbReference type="PROSITE" id="PS50188"/>
    </source>
</evidence>
<keyword evidence="2" id="KW-0528">Neurotoxin</keyword>
<dbReference type="Pfam" id="PF00643">
    <property type="entry name" value="zf-B_box"/>
    <property type="match status" value="1"/>
</dbReference>
<dbReference type="SMART" id="SM00589">
    <property type="entry name" value="PRY"/>
    <property type="match status" value="1"/>
</dbReference>
<keyword evidence="7" id="KW-0175">Coiled coil</keyword>
<dbReference type="GeneTree" id="ENSGT01030000234669"/>
<dbReference type="InterPro" id="IPR013320">
    <property type="entry name" value="ConA-like_dom_sf"/>
</dbReference>
<keyword evidence="2" id="KW-0800">Toxin</keyword>
<feature type="coiled-coil region" evidence="7">
    <location>
        <begin position="93"/>
        <end position="146"/>
    </location>
</feature>
<evidence type="ECO:0000256" key="5">
    <source>
        <dbReference type="ARBA" id="ARBA00034460"/>
    </source>
</evidence>
<dbReference type="GO" id="GO:0008270">
    <property type="term" value="F:zinc ion binding"/>
    <property type="evidence" value="ECO:0007669"/>
    <property type="project" value="UniProtKB-KW"/>
</dbReference>
<dbReference type="PROSITE" id="PS50119">
    <property type="entry name" value="ZF_BBOX"/>
    <property type="match status" value="1"/>
</dbReference>
<name>A0A8D0DT73_SALMN</name>
<dbReference type="InterPro" id="IPR050143">
    <property type="entry name" value="TRIM/RBCC"/>
</dbReference>
<comment type="similarity">
    <text evidence="1">Belongs to the ohanin/vespryn family.</text>
</comment>
<proteinExistence type="inferred from homology"/>
<organism evidence="10 11">
    <name type="scientific">Salvator merianae</name>
    <name type="common">Argentine black and white tegu</name>
    <name type="synonym">Tupinambis merianae</name>
    <dbReference type="NCBI Taxonomy" id="96440"/>
    <lineage>
        <taxon>Eukaryota</taxon>
        <taxon>Metazoa</taxon>
        <taxon>Chordata</taxon>
        <taxon>Craniata</taxon>
        <taxon>Vertebrata</taxon>
        <taxon>Euteleostomi</taxon>
        <taxon>Lepidosauria</taxon>
        <taxon>Squamata</taxon>
        <taxon>Bifurcata</taxon>
        <taxon>Unidentata</taxon>
        <taxon>Episquamata</taxon>
        <taxon>Laterata</taxon>
        <taxon>Teiioidea</taxon>
        <taxon>Teiidae</taxon>
        <taxon>Salvator</taxon>
    </lineage>
</organism>
<dbReference type="AlphaFoldDB" id="A0A8D0DT73"/>
<dbReference type="InterPro" id="IPR043136">
    <property type="entry name" value="B30.2/SPRY_sf"/>
</dbReference>
<evidence type="ECO:0000259" key="8">
    <source>
        <dbReference type="PROSITE" id="PS50119"/>
    </source>
</evidence>
<dbReference type="Gene3D" id="2.60.120.920">
    <property type="match status" value="1"/>
</dbReference>
<keyword evidence="3 6" id="KW-0479">Metal-binding</keyword>
<keyword evidence="4" id="KW-0862">Zinc</keyword>
<reference evidence="10" key="1">
    <citation type="submission" date="2025-08" db="UniProtKB">
        <authorList>
            <consortium name="Ensembl"/>
        </authorList>
    </citation>
    <scope>IDENTIFICATION</scope>
</reference>
<dbReference type="InterPro" id="IPR003877">
    <property type="entry name" value="SPRY_dom"/>
</dbReference>
<dbReference type="SMART" id="SM00336">
    <property type="entry name" value="BBOX"/>
    <property type="match status" value="1"/>
</dbReference>
<keyword evidence="3 6" id="KW-0863">Zinc-finger</keyword>
<dbReference type="InterPro" id="IPR003879">
    <property type="entry name" value="Butyrophylin_SPRY"/>
</dbReference>
<protein>
    <recommendedName>
        <fullName evidence="12">B30.2/SPRY domain-containing protein</fullName>
    </recommendedName>
</protein>
<evidence type="ECO:0008006" key="12">
    <source>
        <dbReference type="Google" id="ProtNLM"/>
    </source>
</evidence>
<comment type="function">
    <text evidence="5">Neurotoxin that produces dose-dependent hypolocomotion and hyperalgesia in mice. May directly act on the central nervous system, as it is 6500-fold more potent when administered intracerebroventricularly than intraperitoneal.</text>
</comment>
<feature type="domain" description="B30.2/SPRY" evidence="9">
    <location>
        <begin position="195"/>
        <end position="381"/>
    </location>
</feature>
<evidence type="ECO:0000256" key="6">
    <source>
        <dbReference type="PROSITE-ProRule" id="PRU00024"/>
    </source>
</evidence>
<sequence>TIPLVAGPLTEKRDLCVTHKEKLHLFCKDDKELMCWVCEKSAKHKGHSVLPLEEAAPVYRVGSNIYNIQDAYDLSCMEAQEPKTEKEKMVTTFKELRQYLEEQEKRLLAQMQEVMEKIERGKENHLDKLAEELRSLENTIQETEKKLHQPALDLLQVSPGAKDCPVKKFICPMTDLTEVVSSVLFKDPRTFVLETRTPDICFSLILFFNPPTANVHFNPETAHPTLIVSEDCKSVRCTEVWQDVPDNPDRFTKLAYVLGREKFTAGRHFWEVFVGPEESWAVGVVRNSLERKGKNIPCPEQGIWYMGKWEKAYRNGSSVVLSLNKEPKKIRVALNCEGGRLAFYDADIGTQIFVYSGAPFMGETLRPFCYCFKNGHCISTK</sequence>
<keyword evidence="11" id="KW-1185">Reference proteome</keyword>
<dbReference type="Ensembl" id="ENSSMRT00000025100.1">
    <property type="protein sequence ID" value="ENSSMRP00000021419.1"/>
    <property type="gene ID" value="ENSSMRG00000016661.1"/>
</dbReference>
<dbReference type="FunFam" id="2.60.120.920:FF:000004">
    <property type="entry name" value="Butyrophilin subfamily 1 member A1"/>
    <property type="match status" value="1"/>
</dbReference>
<dbReference type="InterPro" id="IPR006574">
    <property type="entry name" value="PRY"/>
</dbReference>
<dbReference type="PROSITE" id="PS50188">
    <property type="entry name" value="B302_SPRY"/>
    <property type="match status" value="1"/>
</dbReference>
<dbReference type="SMART" id="SM00449">
    <property type="entry name" value="SPRY"/>
    <property type="match status" value="1"/>
</dbReference>
<evidence type="ECO:0000313" key="10">
    <source>
        <dbReference type="Ensembl" id="ENSSMRP00000021419.1"/>
    </source>
</evidence>
<evidence type="ECO:0000256" key="3">
    <source>
        <dbReference type="ARBA" id="ARBA00022771"/>
    </source>
</evidence>
<dbReference type="InterPro" id="IPR001870">
    <property type="entry name" value="B30.2/SPRY"/>
</dbReference>
<accession>A0A8D0DT73</accession>
<dbReference type="Pfam" id="PF00622">
    <property type="entry name" value="SPRY"/>
    <property type="match status" value="1"/>
</dbReference>
<evidence type="ECO:0000313" key="11">
    <source>
        <dbReference type="Proteomes" id="UP000694421"/>
    </source>
</evidence>
<dbReference type="Proteomes" id="UP000694421">
    <property type="component" value="Unplaced"/>
</dbReference>
<evidence type="ECO:0000256" key="4">
    <source>
        <dbReference type="ARBA" id="ARBA00022833"/>
    </source>
</evidence>
<evidence type="ECO:0000256" key="1">
    <source>
        <dbReference type="ARBA" id="ARBA00009651"/>
    </source>
</evidence>